<evidence type="ECO:0000313" key="2">
    <source>
        <dbReference type="EMBL" id="PIL44757.1"/>
    </source>
</evidence>
<gene>
    <name evidence="2" type="ORF">CR105_12660</name>
</gene>
<evidence type="ECO:0000256" key="1">
    <source>
        <dbReference type="SAM" id="SignalP"/>
    </source>
</evidence>
<proteinExistence type="predicted"/>
<sequence length="138" mass="14550">MSKKILTAAGISFALLGAIAMPTQAVAGDTHAEPITAQHDDHLTVVRDAETGKLRPPTPEEFAVMQQARAAKARNFRAAPRPALQKYHRSGARGARVSDEFEVLSVAASKPECAADTACADVNDAAARPSTALKTETE</sequence>
<keyword evidence="1" id="KW-0732">Signal</keyword>
<accession>A0A2G8TFC5</accession>
<protein>
    <recommendedName>
        <fullName evidence="4">DUF4148 domain-containing protein</fullName>
    </recommendedName>
</protein>
<feature type="signal peptide" evidence="1">
    <location>
        <begin position="1"/>
        <end position="27"/>
    </location>
</feature>
<name>A0A2G8TFC5_9BURK</name>
<dbReference type="NCBIfam" id="NF047450">
    <property type="entry name" value="post-PEP-CTERM_1"/>
    <property type="match status" value="1"/>
</dbReference>
<evidence type="ECO:0008006" key="4">
    <source>
        <dbReference type="Google" id="ProtNLM"/>
    </source>
</evidence>
<dbReference type="OrthoDB" id="8759962at2"/>
<dbReference type="AlphaFoldDB" id="A0A2G8TFC5"/>
<reference evidence="2 3" key="1">
    <citation type="submission" date="2017-10" db="EMBL/GenBank/DDBJ databases">
        <title>Massilia psychrophilum sp. nov., a novel purple-pigmented bacterium isolated from Tianshan glacier, Xinjiang Municipality, China.</title>
        <authorList>
            <person name="Wang H."/>
        </authorList>
    </citation>
    <scope>NUCLEOTIDE SEQUENCE [LARGE SCALE GENOMIC DNA]</scope>
    <source>
        <strain evidence="2 3">JCM 30074</strain>
    </source>
</reference>
<organism evidence="2 3">
    <name type="scientific">Massilia eurypsychrophila</name>
    <dbReference type="NCBI Taxonomy" id="1485217"/>
    <lineage>
        <taxon>Bacteria</taxon>
        <taxon>Pseudomonadati</taxon>
        <taxon>Pseudomonadota</taxon>
        <taxon>Betaproteobacteria</taxon>
        <taxon>Burkholderiales</taxon>
        <taxon>Oxalobacteraceae</taxon>
        <taxon>Telluria group</taxon>
        <taxon>Massilia</taxon>
    </lineage>
</organism>
<dbReference type="RefSeq" id="WP_099788817.1">
    <property type="nucleotide sequence ID" value="NZ_JBHLYV010000004.1"/>
</dbReference>
<evidence type="ECO:0000313" key="3">
    <source>
        <dbReference type="Proteomes" id="UP000230390"/>
    </source>
</evidence>
<dbReference type="EMBL" id="PDOC01000006">
    <property type="protein sequence ID" value="PIL44757.1"/>
    <property type="molecule type" value="Genomic_DNA"/>
</dbReference>
<comment type="caution">
    <text evidence="2">The sequence shown here is derived from an EMBL/GenBank/DDBJ whole genome shotgun (WGS) entry which is preliminary data.</text>
</comment>
<dbReference type="Proteomes" id="UP000230390">
    <property type="component" value="Unassembled WGS sequence"/>
</dbReference>
<keyword evidence="3" id="KW-1185">Reference proteome</keyword>
<feature type="chain" id="PRO_5013782298" description="DUF4148 domain-containing protein" evidence="1">
    <location>
        <begin position="28"/>
        <end position="138"/>
    </location>
</feature>